<dbReference type="Pfam" id="PF02769">
    <property type="entry name" value="AIRS_C"/>
    <property type="match status" value="1"/>
</dbReference>
<dbReference type="InterPro" id="IPR036921">
    <property type="entry name" value="PurM-like_N_sf"/>
</dbReference>
<dbReference type="InterPro" id="IPR011854">
    <property type="entry name" value="HypE"/>
</dbReference>
<dbReference type="PANTHER" id="PTHR30303">
    <property type="entry name" value="HYDROGENASE ISOENZYMES FORMATION PROTEIN HYPE"/>
    <property type="match status" value="1"/>
</dbReference>
<organism evidence="4 5">
    <name type="scientific">Thermoproteota archaeon</name>
    <dbReference type="NCBI Taxonomy" id="2056631"/>
    <lineage>
        <taxon>Archaea</taxon>
        <taxon>Thermoproteota</taxon>
    </lineage>
</organism>
<evidence type="ECO:0000256" key="1">
    <source>
        <dbReference type="ARBA" id="ARBA00006243"/>
    </source>
</evidence>
<dbReference type="SUPFAM" id="SSF55326">
    <property type="entry name" value="PurM N-terminal domain-like"/>
    <property type="match status" value="1"/>
</dbReference>
<feature type="domain" description="PurM-like C-terminal" evidence="3">
    <location>
        <begin position="168"/>
        <end position="317"/>
    </location>
</feature>
<dbReference type="InterPro" id="IPR036676">
    <property type="entry name" value="PurM-like_C_sf"/>
</dbReference>
<comment type="similarity">
    <text evidence="1">Belongs to the HypE family.</text>
</comment>
<accession>A0A497EW82</accession>
<protein>
    <submittedName>
        <fullName evidence="4">Hydrogenase expression/formation protein HypE</fullName>
    </submittedName>
</protein>
<comment type="caution">
    <text evidence="4">The sequence shown here is derived from an EMBL/GenBank/DDBJ whole genome shotgun (WGS) entry which is preliminary data.</text>
</comment>
<dbReference type="PIRSF" id="PIRSF005644">
    <property type="entry name" value="Hdrgns_mtr_HypE"/>
    <property type="match status" value="1"/>
</dbReference>
<dbReference type="EMBL" id="QMQY01000012">
    <property type="protein sequence ID" value="RLE51241.1"/>
    <property type="molecule type" value="Genomic_DNA"/>
</dbReference>
<dbReference type="InterPro" id="IPR016188">
    <property type="entry name" value="PurM-like_N"/>
</dbReference>
<dbReference type="GO" id="GO:0051604">
    <property type="term" value="P:protein maturation"/>
    <property type="evidence" value="ECO:0007669"/>
    <property type="project" value="TreeGrafter"/>
</dbReference>
<feature type="domain" description="PurM-like N-terminal" evidence="2">
    <location>
        <begin position="44"/>
        <end position="155"/>
    </location>
</feature>
<proteinExistence type="inferred from homology"/>
<dbReference type="Pfam" id="PF00586">
    <property type="entry name" value="AIRS"/>
    <property type="match status" value="1"/>
</dbReference>
<reference evidence="4 5" key="1">
    <citation type="submission" date="2018-06" db="EMBL/GenBank/DDBJ databases">
        <title>Extensive metabolic versatility and redundancy in microbially diverse, dynamic hydrothermal sediments.</title>
        <authorList>
            <person name="Dombrowski N."/>
            <person name="Teske A."/>
            <person name="Baker B.J."/>
        </authorList>
    </citation>
    <scope>NUCLEOTIDE SEQUENCE [LARGE SCALE GENOMIC DNA]</scope>
    <source>
        <strain evidence="4">B30_G17</strain>
    </source>
</reference>
<evidence type="ECO:0000313" key="4">
    <source>
        <dbReference type="EMBL" id="RLE51241.1"/>
    </source>
</evidence>
<sequence length="341" mass="36324">MHDEYVKLIHGGGGEVMVNFIESLFVKSFGDGRILNGVGLKDLDDGASIPLGEWEIVLTSDGYTVDPIFFPGGDIGKLAISGTINDLAVMGAKPLAILDDLIVEEGFSINDLKKVINSMSLTAKEIGVTIMGGDFKVMPKGRIDKLIITTTGIGLTRRGKVITDSGLRPGDKIIVTGTIGEHEIALISVREGIEFETEIVSDVAPIWPIMNKALKIGGITAAKDPTRGGLAAALNELAKKSNVGIIIHENKIPIRDEVRAASEMLGLDPLYLACEGRAIIGVKPEKAEEVLEAIRSIHLGKNATIIGQVVKENPGFVVLETMVGGRRIIEPPIGTPLPRVC</sequence>
<gene>
    <name evidence="4" type="primary">hypE</name>
    <name evidence="4" type="ORF">DRJ21_00550</name>
</gene>
<dbReference type="AlphaFoldDB" id="A0A497EW82"/>
<evidence type="ECO:0000259" key="3">
    <source>
        <dbReference type="Pfam" id="PF02769"/>
    </source>
</evidence>
<dbReference type="Gene3D" id="3.90.650.10">
    <property type="entry name" value="PurM-like C-terminal domain"/>
    <property type="match status" value="1"/>
</dbReference>
<dbReference type="PANTHER" id="PTHR30303:SF0">
    <property type="entry name" value="CARBAMOYL DEHYDRATASE HYPE"/>
    <property type="match status" value="1"/>
</dbReference>
<dbReference type="Proteomes" id="UP000281962">
    <property type="component" value="Unassembled WGS sequence"/>
</dbReference>
<dbReference type="CDD" id="cd02197">
    <property type="entry name" value="HypE"/>
    <property type="match status" value="1"/>
</dbReference>
<evidence type="ECO:0000313" key="5">
    <source>
        <dbReference type="Proteomes" id="UP000281962"/>
    </source>
</evidence>
<dbReference type="InterPro" id="IPR010918">
    <property type="entry name" value="PurM-like_C_dom"/>
</dbReference>
<evidence type="ECO:0000259" key="2">
    <source>
        <dbReference type="Pfam" id="PF00586"/>
    </source>
</evidence>
<dbReference type="NCBIfam" id="TIGR02124">
    <property type="entry name" value="hypE"/>
    <property type="match status" value="1"/>
</dbReference>
<name>A0A497EW82_9CREN</name>
<dbReference type="Gene3D" id="3.30.1330.10">
    <property type="entry name" value="PurM-like, N-terminal domain"/>
    <property type="match status" value="1"/>
</dbReference>
<dbReference type="SUPFAM" id="SSF56042">
    <property type="entry name" value="PurM C-terminal domain-like"/>
    <property type="match status" value="1"/>
</dbReference>